<dbReference type="Proteomes" id="UP000009022">
    <property type="component" value="Unassembled WGS sequence"/>
</dbReference>
<dbReference type="GO" id="GO:0004252">
    <property type="term" value="F:serine-type endopeptidase activity"/>
    <property type="evidence" value="ECO:0000318"/>
    <property type="project" value="GO_Central"/>
</dbReference>
<keyword evidence="8 9" id="KW-0472">Membrane</keyword>
<feature type="transmembrane region" description="Helical" evidence="9">
    <location>
        <begin position="279"/>
        <end position="303"/>
    </location>
</feature>
<dbReference type="OMA" id="SHANMLH"/>
<dbReference type="InterPro" id="IPR035952">
    <property type="entry name" value="Rhomboid-like_sf"/>
</dbReference>
<accession>B3RUE1</accession>
<proteinExistence type="inferred from homology"/>
<dbReference type="InterPro" id="IPR022764">
    <property type="entry name" value="Peptidase_S54_rhomboid_dom"/>
</dbReference>
<dbReference type="RefSeq" id="XP_002111829.1">
    <property type="nucleotide sequence ID" value="XM_002111793.1"/>
</dbReference>
<comment type="catalytic activity">
    <reaction evidence="1">
        <text>Cleaves type-1 transmembrane domains using a catalytic dyad composed of serine and histidine that are contributed by different transmembrane domains.</text>
        <dbReference type="EC" id="3.4.21.105"/>
    </reaction>
</comment>
<evidence type="ECO:0000256" key="2">
    <source>
        <dbReference type="ARBA" id="ARBA00004141"/>
    </source>
</evidence>
<keyword evidence="7 9" id="KW-1133">Transmembrane helix</keyword>
<dbReference type="InParanoid" id="B3RUE1"/>
<dbReference type="PhylomeDB" id="B3RUE1"/>
<reference evidence="11 12" key="1">
    <citation type="journal article" date="2008" name="Nature">
        <title>The Trichoplax genome and the nature of placozoans.</title>
        <authorList>
            <person name="Srivastava M."/>
            <person name="Begovic E."/>
            <person name="Chapman J."/>
            <person name="Putnam N.H."/>
            <person name="Hellsten U."/>
            <person name="Kawashima T."/>
            <person name="Kuo A."/>
            <person name="Mitros T."/>
            <person name="Salamov A."/>
            <person name="Carpenter M.L."/>
            <person name="Signorovitch A.Y."/>
            <person name="Moreno M.A."/>
            <person name="Kamm K."/>
            <person name="Grimwood J."/>
            <person name="Schmutz J."/>
            <person name="Shapiro H."/>
            <person name="Grigoriev I.V."/>
            <person name="Buss L.W."/>
            <person name="Schierwater B."/>
            <person name="Dellaporta S.L."/>
            <person name="Rokhsar D.S."/>
        </authorList>
    </citation>
    <scope>NUCLEOTIDE SEQUENCE [LARGE SCALE GENOMIC DNA]</scope>
    <source>
        <strain evidence="11 12">Grell-BS-1999</strain>
    </source>
</reference>
<feature type="transmembrane region" description="Helical" evidence="9">
    <location>
        <begin position="77"/>
        <end position="96"/>
    </location>
</feature>
<feature type="domain" description="Peptidase S54 rhomboid" evidence="10">
    <location>
        <begin position="184"/>
        <end position="323"/>
    </location>
</feature>
<dbReference type="AlphaFoldDB" id="B3RUE1"/>
<dbReference type="InterPro" id="IPR050925">
    <property type="entry name" value="Rhomboid_protease_S54"/>
</dbReference>
<protein>
    <recommendedName>
        <fullName evidence="4">rhomboid protease</fullName>
        <ecNumber evidence="4">3.4.21.105</ecNumber>
    </recommendedName>
</protein>
<dbReference type="HOGENOM" id="CLU_034022_0_0_1"/>
<keyword evidence="12" id="KW-1185">Reference proteome</keyword>
<evidence type="ECO:0000256" key="6">
    <source>
        <dbReference type="ARBA" id="ARBA00022801"/>
    </source>
</evidence>
<dbReference type="PANTHER" id="PTHR43731">
    <property type="entry name" value="RHOMBOID PROTEASE"/>
    <property type="match status" value="1"/>
</dbReference>
<dbReference type="GO" id="GO:0016020">
    <property type="term" value="C:membrane"/>
    <property type="evidence" value="ECO:0007669"/>
    <property type="project" value="UniProtKB-SubCell"/>
</dbReference>
<dbReference type="GeneID" id="6752564"/>
<comment type="similarity">
    <text evidence="3">Belongs to the peptidase S54 family.</text>
</comment>
<dbReference type="EMBL" id="DS985244">
    <property type="protein sequence ID" value="EDV25796.1"/>
    <property type="molecule type" value="Genomic_DNA"/>
</dbReference>
<dbReference type="GO" id="GO:0006465">
    <property type="term" value="P:signal peptide processing"/>
    <property type="evidence" value="ECO:0000318"/>
    <property type="project" value="GO_Central"/>
</dbReference>
<evidence type="ECO:0000256" key="3">
    <source>
        <dbReference type="ARBA" id="ARBA00009045"/>
    </source>
</evidence>
<evidence type="ECO:0000256" key="4">
    <source>
        <dbReference type="ARBA" id="ARBA00013039"/>
    </source>
</evidence>
<gene>
    <name evidence="11" type="ORF">TRIADDRAFT_55255</name>
</gene>
<evidence type="ECO:0000313" key="12">
    <source>
        <dbReference type="Proteomes" id="UP000009022"/>
    </source>
</evidence>
<dbReference type="PANTHER" id="PTHR43731:SF14">
    <property type="entry name" value="PRESENILIN-ASSOCIATED RHOMBOID-LIKE PROTEIN, MITOCHONDRIAL"/>
    <property type="match status" value="1"/>
</dbReference>
<keyword evidence="6" id="KW-0378">Hydrolase</keyword>
<organism evidence="11 12">
    <name type="scientific">Trichoplax adhaerens</name>
    <name type="common">Trichoplax reptans</name>
    <dbReference type="NCBI Taxonomy" id="10228"/>
    <lineage>
        <taxon>Eukaryota</taxon>
        <taxon>Metazoa</taxon>
        <taxon>Placozoa</taxon>
        <taxon>Uniplacotomia</taxon>
        <taxon>Trichoplacea</taxon>
        <taxon>Trichoplacidae</taxon>
        <taxon>Trichoplax</taxon>
    </lineage>
</organism>
<dbReference type="Pfam" id="PF01694">
    <property type="entry name" value="Rhomboid"/>
    <property type="match status" value="1"/>
</dbReference>
<evidence type="ECO:0000256" key="5">
    <source>
        <dbReference type="ARBA" id="ARBA00022692"/>
    </source>
</evidence>
<dbReference type="CTD" id="6752564"/>
<dbReference type="FunCoup" id="B3RUE1">
    <property type="interactions" value="2142"/>
</dbReference>
<name>B3RUE1_TRIAD</name>
<dbReference type="KEGG" id="tad:TRIADDRAFT_55255"/>
<sequence>MMINGLTTVTAISRGLPRLCIRNISTHNPFRLDAVRHQFRPGQLRRSTHDNADKFTDRYMHEKNRNASFRNLVTKPFIFSVAVCAVSFTGAIIAEYEKMRSLGIMGLSRIRGPFKDFFQDFTRYKNGEFRRKLNRWWNSLPDSRKVATTIIAINAGVFALWKIPKLFPFMVRWFTNNPASGRSITLLTSTFSHFDWWHLGMNMFVLWNFAPLACDILGKEQFFATYISAGVFASLGQNLYHLAIRSTRVFGLGASGALMGTLAVICLKRPDTQLSIIFLPFFSFPITHGMLAIMAIDVLGLLFRWRFLSHSAHLSGALFGGCTRIQL</sequence>
<dbReference type="SUPFAM" id="SSF144091">
    <property type="entry name" value="Rhomboid-like"/>
    <property type="match status" value="1"/>
</dbReference>
<dbReference type="OrthoDB" id="10260614at2759"/>
<evidence type="ECO:0000313" key="11">
    <source>
        <dbReference type="EMBL" id="EDV25796.1"/>
    </source>
</evidence>
<dbReference type="EC" id="3.4.21.105" evidence="4"/>
<comment type="subcellular location">
    <subcellularLocation>
        <location evidence="2">Membrane</location>
        <topology evidence="2">Multi-pass membrane protein</topology>
    </subcellularLocation>
</comment>
<evidence type="ECO:0000259" key="10">
    <source>
        <dbReference type="Pfam" id="PF01694"/>
    </source>
</evidence>
<evidence type="ECO:0000256" key="9">
    <source>
        <dbReference type="SAM" id="Phobius"/>
    </source>
</evidence>
<dbReference type="STRING" id="10228.B3RUE1"/>
<keyword evidence="5 9" id="KW-0812">Transmembrane</keyword>
<feature type="transmembrane region" description="Helical" evidence="9">
    <location>
        <begin position="249"/>
        <end position="267"/>
    </location>
</feature>
<feature type="transmembrane region" description="Helical" evidence="9">
    <location>
        <begin position="146"/>
        <end position="163"/>
    </location>
</feature>
<feature type="transmembrane region" description="Helical" evidence="9">
    <location>
        <begin position="223"/>
        <end position="243"/>
    </location>
</feature>
<evidence type="ECO:0000256" key="7">
    <source>
        <dbReference type="ARBA" id="ARBA00022989"/>
    </source>
</evidence>
<dbReference type="FunFam" id="1.20.1540.10:FF:000012">
    <property type="entry name" value="Rhomboid family protein"/>
    <property type="match status" value="1"/>
</dbReference>
<evidence type="ECO:0000256" key="8">
    <source>
        <dbReference type="ARBA" id="ARBA00023136"/>
    </source>
</evidence>
<dbReference type="eggNOG" id="KOG2980">
    <property type="taxonomic scope" value="Eukaryota"/>
</dbReference>
<dbReference type="Gene3D" id="1.20.1540.10">
    <property type="entry name" value="Rhomboid-like"/>
    <property type="match status" value="1"/>
</dbReference>
<evidence type="ECO:0000256" key="1">
    <source>
        <dbReference type="ARBA" id="ARBA00000156"/>
    </source>
</evidence>